<keyword evidence="2" id="KW-1185">Reference proteome</keyword>
<dbReference type="AlphaFoldDB" id="A0A7W1X8V5"/>
<evidence type="ECO:0000313" key="1">
    <source>
        <dbReference type="EMBL" id="MBA4542268.1"/>
    </source>
</evidence>
<dbReference type="EMBL" id="JACEIP010000005">
    <property type="protein sequence ID" value="MBA4542268.1"/>
    <property type="molecule type" value="Genomic_DNA"/>
</dbReference>
<gene>
    <name evidence="1" type="ORF">H1164_05045</name>
</gene>
<name>A0A7W1X8V5_9BACL</name>
<protein>
    <submittedName>
        <fullName evidence="1">Uncharacterized protein</fullName>
    </submittedName>
</protein>
<proteinExistence type="predicted"/>
<organism evidence="1 2">
    <name type="scientific">Thermoactinomyces daqus</name>
    <dbReference type="NCBI Taxonomy" id="1329516"/>
    <lineage>
        <taxon>Bacteria</taxon>
        <taxon>Bacillati</taxon>
        <taxon>Bacillota</taxon>
        <taxon>Bacilli</taxon>
        <taxon>Bacillales</taxon>
        <taxon>Thermoactinomycetaceae</taxon>
        <taxon>Thermoactinomyces</taxon>
    </lineage>
</organism>
<evidence type="ECO:0000313" key="2">
    <source>
        <dbReference type="Proteomes" id="UP000530514"/>
    </source>
</evidence>
<sequence>MKIKGVEITTTNEALAFPFGIGTRIFCPGMPWNKSGLNGSKRLMPEHFRISDETASVEAGLENRSRP</sequence>
<reference evidence="1 2" key="1">
    <citation type="submission" date="2020-07" db="EMBL/GenBank/DDBJ databases">
        <authorList>
            <person name="Feng H."/>
        </authorList>
    </citation>
    <scope>NUCLEOTIDE SEQUENCE [LARGE SCALE GENOMIC DNA]</scope>
    <source>
        <strain evidence="2">s-11</strain>
    </source>
</reference>
<dbReference type="RefSeq" id="WP_033099648.1">
    <property type="nucleotide sequence ID" value="NZ_JACEIP010000005.1"/>
</dbReference>
<dbReference type="Proteomes" id="UP000530514">
    <property type="component" value="Unassembled WGS sequence"/>
</dbReference>
<accession>A0A7W1X8V5</accession>
<comment type="caution">
    <text evidence="1">The sequence shown here is derived from an EMBL/GenBank/DDBJ whole genome shotgun (WGS) entry which is preliminary data.</text>
</comment>